<evidence type="ECO:0000256" key="2">
    <source>
        <dbReference type="ARBA" id="ARBA00010742"/>
    </source>
</evidence>
<dbReference type="InterPro" id="IPR015168">
    <property type="entry name" value="SsuA/THI5"/>
</dbReference>
<comment type="similarity">
    <text evidence="2">Belongs to the bacterial solute-binding protein SsuA/TauA family.</text>
</comment>
<dbReference type="Pfam" id="PF09084">
    <property type="entry name" value="NMT1"/>
    <property type="match status" value="1"/>
</dbReference>
<dbReference type="PANTHER" id="PTHR30024">
    <property type="entry name" value="ALIPHATIC SULFONATES-BINDING PROTEIN-RELATED"/>
    <property type="match status" value="1"/>
</dbReference>
<comment type="caution">
    <text evidence="5">The sequence shown here is derived from an EMBL/GenBank/DDBJ whole genome shotgun (WGS) entry which is preliminary data.</text>
</comment>
<reference evidence="5 6" key="1">
    <citation type="submission" date="2018-01" db="EMBL/GenBank/DDBJ databases">
        <title>Halomonas endophytica sp. nov., isolated from storage liquid in the stems of Populus euphratica.</title>
        <authorList>
            <person name="Chen C."/>
        </authorList>
    </citation>
    <scope>NUCLEOTIDE SEQUENCE [LARGE SCALE GENOMIC DNA]</scope>
    <source>
        <strain evidence="5 6">MC28</strain>
    </source>
</reference>
<organism evidence="5 6">
    <name type="scientific">Billgrantia endophytica</name>
    <dbReference type="NCBI Taxonomy" id="2033802"/>
    <lineage>
        <taxon>Bacteria</taxon>
        <taxon>Pseudomonadati</taxon>
        <taxon>Pseudomonadota</taxon>
        <taxon>Gammaproteobacteria</taxon>
        <taxon>Oceanospirillales</taxon>
        <taxon>Halomonadaceae</taxon>
        <taxon>Billgrantia</taxon>
    </lineage>
</organism>
<evidence type="ECO:0000259" key="4">
    <source>
        <dbReference type="Pfam" id="PF09084"/>
    </source>
</evidence>
<proteinExistence type="inferred from homology"/>
<keyword evidence="3" id="KW-0732">Signal</keyword>
<keyword evidence="6" id="KW-1185">Reference proteome</keyword>
<dbReference type="AlphaFoldDB" id="A0A2N7UAE2"/>
<dbReference type="SUPFAM" id="SSF53850">
    <property type="entry name" value="Periplasmic binding protein-like II"/>
    <property type="match status" value="1"/>
</dbReference>
<comment type="subcellular location">
    <subcellularLocation>
        <location evidence="1">Periplasm</location>
    </subcellularLocation>
</comment>
<sequence>MRHSIKVRTGRGIQCLTSLLGDSTTLPIRMWPDLTIQLAQGDSAMRARYSNLALTAFSAASIGFAFQASADTIINASGIDPTYSVFIVAVDGGFYEEEGLDAEYRLFESGSAAAEVVVTGNAHITSGSELSGIGFRDRGAPLVIIASAMRSDRQMGAIAREGIEAPEDLVGQTVGVSFGNASQFYWSLYASHYGLSEEEITVTNIGPPEMVPALATGQIDAYFVWEPWLENGLRTVENANRLHRSGDDDVYTLDMAYLIHEDLLEDTETLHAMMRALDNATNFINEEREQAAEMVSQAMNIELEDTLNIMEGLNFEVRLEQSFLEGQEDAAAWMLDAGLIDESPELIGGYIRPEVMQELFPDRVDF</sequence>
<gene>
    <name evidence="5" type="ORF">C1H69_02470</name>
</gene>
<dbReference type="Gene3D" id="3.40.190.10">
    <property type="entry name" value="Periplasmic binding protein-like II"/>
    <property type="match status" value="2"/>
</dbReference>
<dbReference type="CDD" id="cd01008">
    <property type="entry name" value="PBP2_NrtA_SsuA_CpmA_like"/>
    <property type="match status" value="1"/>
</dbReference>
<evidence type="ECO:0000256" key="1">
    <source>
        <dbReference type="ARBA" id="ARBA00004418"/>
    </source>
</evidence>
<evidence type="ECO:0000313" key="6">
    <source>
        <dbReference type="Proteomes" id="UP000235803"/>
    </source>
</evidence>
<protein>
    <recommendedName>
        <fullName evidence="4">SsuA/THI5-like domain-containing protein</fullName>
    </recommendedName>
</protein>
<dbReference type="Proteomes" id="UP000235803">
    <property type="component" value="Unassembled WGS sequence"/>
</dbReference>
<dbReference type="OrthoDB" id="286202at2"/>
<dbReference type="PANTHER" id="PTHR30024:SF47">
    <property type="entry name" value="TAURINE-BINDING PERIPLASMIC PROTEIN"/>
    <property type="match status" value="1"/>
</dbReference>
<dbReference type="GO" id="GO:0042597">
    <property type="term" value="C:periplasmic space"/>
    <property type="evidence" value="ECO:0007669"/>
    <property type="project" value="UniProtKB-SubCell"/>
</dbReference>
<dbReference type="GO" id="GO:0042918">
    <property type="term" value="P:alkanesulfonate transmembrane transport"/>
    <property type="evidence" value="ECO:0007669"/>
    <property type="project" value="TreeGrafter"/>
</dbReference>
<evidence type="ECO:0000256" key="3">
    <source>
        <dbReference type="ARBA" id="ARBA00022729"/>
    </source>
</evidence>
<evidence type="ECO:0000313" key="5">
    <source>
        <dbReference type="EMBL" id="PMR77414.1"/>
    </source>
</evidence>
<dbReference type="EMBL" id="PNRF01000007">
    <property type="protein sequence ID" value="PMR77414.1"/>
    <property type="molecule type" value="Genomic_DNA"/>
</dbReference>
<accession>A0A2N7UAE2</accession>
<name>A0A2N7UAE2_9GAMM</name>
<feature type="domain" description="SsuA/THI5-like" evidence="4">
    <location>
        <begin position="83"/>
        <end position="291"/>
    </location>
</feature>